<dbReference type="Pfam" id="PF00041">
    <property type="entry name" value="fn3"/>
    <property type="match status" value="1"/>
</dbReference>
<keyword evidence="12" id="KW-0829">Tyrosine-protein kinase</keyword>
<dbReference type="Gene3D" id="2.60.120.260">
    <property type="entry name" value="Galactose-binding domain-like"/>
    <property type="match status" value="1"/>
</dbReference>
<dbReference type="GO" id="GO:0007411">
    <property type="term" value="P:axon guidance"/>
    <property type="evidence" value="ECO:0007669"/>
    <property type="project" value="TreeGrafter"/>
</dbReference>
<dbReference type="FunFam" id="2.60.120.260:FF:000001">
    <property type="entry name" value="Ephrin type-A receptor 7"/>
    <property type="match status" value="1"/>
</dbReference>
<keyword evidence="6" id="KW-0677">Repeat</keyword>
<dbReference type="Proteomes" id="UP001059041">
    <property type="component" value="Linkage Group LG4"/>
</dbReference>
<dbReference type="GO" id="GO:0005886">
    <property type="term" value="C:plasma membrane"/>
    <property type="evidence" value="ECO:0007669"/>
    <property type="project" value="TreeGrafter"/>
</dbReference>
<dbReference type="GO" id="GO:0005524">
    <property type="term" value="F:ATP binding"/>
    <property type="evidence" value="ECO:0007669"/>
    <property type="project" value="UniProtKB-UniRule"/>
</dbReference>
<evidence type="ECO:0000256" key="4">
    <source>
        <dbReference type="ARBA" id="ARBA00022692"/>
    </source>
</evidence>
<evidence type="ECO:0000256" key="9">
    <source>
        <dbReference type="ARBA" id="ARBA00022840"/>
    </source>
</evidence>
<dbReference type="InterPro" id="IPR000719">
    <property type="entry name" value="Prot_kinase_dom"/>
</dbReference>
<dbReference type="InterPro" id="IPR008979">
    <property type="entry name" value="Galactose-bd-like_sf"/>
</dbReference>
<keyword evidence="4 20" id="KW-0812">Transmembrane</keyword>
<evidence type="ECO:0000256" key="17">
    <source>
        <dbReference type="ARBA" id="ARBA00072208"/>
    </source>
</evidence>
<dbReference type="PANTHER" id="PTHR46877">
    <property type="entry name" value="EPH RECEPTOR A5"/>
    <property type="match status" value="1"/>
</dbReference>
<evidence type="ECO:0000256" key="3">
    <source>
        <dbReference type="ARBA" id="ARBA00022679"/>
    </source>
</evidence>
<sequence>MCVFVFLQAPVTSIMKENKWRLYITEMDELNRPIHTFQVCHVMEPNQNNWLRTNWIPRQAAQKIYVELRFTLRDCNSIPWVSGTCKETFNLLYYEADEPHGANAHFHPNDYAKIDTIAADESFTQTDLGDRVLRLNTEVREVGPIARKGFYLAFQDVGACIALVSVRVYYKKPGFYKAFAGNIKCSKCPPHSSSHTEGSALCHCEKGYYRASKDPPTMACTRPPSPPRNLAFNINETALFFEWSPPSDTGGRKDITYNVSCLRCGADGQPCQPCNSNVRFMPRPVGLTSTSVVVQDFVAHANYTFQIEALNGVSGMGRSTRQVANITEQEQLSYSSTRTKSPSAIVTGLKPSTVYVFHVRARTLAGYSSYSPKFEFATGDENSEEAADQGQVLVIVTATVGGFSLLVILTLFLLITGRCQWYIKSKIKSEDKKRTQYQNGHVPFPGLKTYIDPDTYEDPSQAVHEFAKEIDPSRIRIERVIGAGEFGEVCSGRLRVPGKKEIPVAIKTLKGGYTERQRRDFLREASIMGQFDNPNIIRLEGVVTKSRPVMIVVEYMENGSLDSFLRKHDGHFTVIQLVGMLRGIASGMMYLSDIGYVHRDLAARNILVDDNLVCKVSDFGLSRVLEDDPEAAYTTTGGKIPIRWTAPEAIAYRKFSSASDTWSYGIVMWEVMSYGERPYWEMSNQDVILSIEEGYRLPAPMGCPVALHQLMLLCWQKDRNRRPRFSDMVNFLDKLIRNPSSLLTLVEDVNGFPESPEDMPDYPLFISISDWLDSIKMSQYKNNFIAAGYTTMDSVSSMSIDDVRRIGVSLIGHQRRIVSSIQALRLQFLHVQQSGFHV</sequence>
<dbReference type="InterPro" id="IPR001245">
    <property type="entry name" value="Ser-Thr/Tyr_kinase_cat_dom"/>
</dbReference>
<comment type="function">
    <text evidence="15">Receptor tyrosine kinase which binds promiscuously GPI-anchored ephrin-A family ligands residing on adjacent cells, leading to contact-dependent bidirectional signaling into neighboring cells. The signaling pathway downstream of the receptor is referred to as forward signaling while the signaling pathway downstream of the ephrin ligand is referred to as reverse signaling.</text>
</comment>
<dbReference type="InterPro" id="IPR013761">
    <property type="entry name" value="SAM/pointed_sf"/>
</dbReference>
<dbReference type="InterPro" id="IPR001090">
    <property type="entry name" value="Ephrin_rcpt_lig-bd_dom"/>
</dbReference>
<keyword evidence="10 20" id="KW-1133">Transmembrane helix</keyword>
<keyword evidence="13 25" id="KW-0675">Receptor</keyword>
<comment type="caution">
    <text evidence="25">The sequence shown here is derived from an EMBL/GenBank/DDBJ whole genome shotgun (WGS) entry which is preliminary data.</text>
</comment>
<evidence type="ECO:0000256" key="8">
    <source>
        <dbReference type="ARBA" id="ARBA00022777"/>
    </source>
</evidence>
<dbReference type="SUPFAM" id="SSF47769">
    <property type="entry name" value="SAM/Pointed domain"/>
    <property type="match status" value="1"/>
</dbReference>
<evidence type="ECO:0000256" key="11">
    <source>
        <dbReference type="ARBA" id="ARBA00023136"/>
    </source>
</evidence>
<evidence type="ECO:0000259" key="24">
    <source>
        <dbReference type="PROSITE" id="PS51550"/>
    </source>
</evidence>
<dbReference type="Pfam" id="PF07714">
    <property type="entry name" value="PK_Tyr_Ser-Thr"/>
    <property type="match status" value="1"/>
</dbReference>
<evidence type="ECO:0000256" key="15">
    <source>
        <dbReference type="ARBA" id="ARBA00058136"/>
    </source>
</evidence>
<keyword evidence="3" id="KW-0808">Transferase</keyword>
<evidence type="ECO:0000256" key="16">
    <source>
        <dbReference type="ARBA" id="ARBA00065191"/>
    </source>
</evidence>
<dbReference type="PROSITE" id="PS50011">
    <property type="entry name" value="PROTEIN_KINASE_DOM"/>
    <property type="match status" value="1"/>
</dbReference>
<evidence type="ECO:0000313" key="25">
    <source>
        <dbReference type="EMBL" id="KAI7810733.1"/>
    </source>
</evidence>
<feature type="domain" description="Eph LBD" evidence="24">
    <location>
        <begin position="1"/>
        <end position="178"/>
    </location>
</feature>
<evidence type="ECO:0000259" key="22">
    <source>
        <dbReference type="PROSITE" id="PS50105"/>
    </source>
</evidence>
<dbReference type="InterPro" id="IPR001660">
    <property type="entry name" value="SAM"/>
</dbReference>
<dbReference type="Gene3D" id="1.10.150.50">
    <property type="entry name" value="Transcription Factor, Ets-1"/>
    <property type="match status" value="1"/>
</dbReference>
<dbReference type="CDD" id="cd05066">
    <property type="entry name" value="PTKc_EphR_A"/>
    <property type="match status" value="1"/>
</dbReference>
<gene>
    <name evidence="25" type="ORF">IRJ41_005950</name>
</gene>
<evidence type="ECO:0000256" key="5">
    <source>
        <dbReference type="ARBA" id="ARBA00022729"/>
    </source>
</evidence>
<dbReference type="SMART" id="SM00454">
    <property type="entry name" value="SAM"/>
    <property type="match status" value="1"/>
</dbReference>
<dbReference type="GO" id="GO:0005005">
    <property type="term" value="F:transmembrane-ephrin receptor activity"/>
    <property type="evidence" value="ECO:0007669"/>
    <property type="project" value="TreeGrafter"/>
</dbReference>
<dbReference type="SUPFAM" id="SSF49785">
    <property type="entry name" value="Galactose-binding domain-like"/>
    <property type="match status" value="1"/>
</dbReference>
<dbReference type="InterPro" id="IPR050449">
    <property type="entry name" value="Ephrin_rcpt_TKs"/>
</dbReference>
<protein>
    <recommendedName>
        <fullName evidence="17">Ephrin type-A receptor 6</fullName>
        <ecNumber evidence="2">2.7.10.1</ecNumber>
    </recommendedName>
    <alternativeName>
        <fullName evidence="18">EPH homology kinase 2</fullName>
    </alternativeName>
</protein>
<feature type="domain" description="Protein kinase" evidence="21">
    <location>
        <begin position="475"/>
        <end position="736"/>
    </location>
</feature>
<dbReference type="FunFam" id="1.10.510.10:FF:000083">
    <property type="entry name" value="Ephrin type-A receptor 3"/>
    <property type="match status" value="1"/>
</dbReference>
<dbReference type="InterPro" id="IPR013783">
    <property type="entry name" value="Ig-like_fold"/>
</dbReference>
<evidence type="ECO:0000259" key="21">
    <source>
        <dbReference type="PROSITE" id="PS50011"/>
    </source>
</evidence>
<keyword evidence="8" id="KW-0418">Kinase</keyword>
<dbReference type="PROSITE" id="PS50853">
    <property type="entry name" value="FN3"/>
    <property type="match status" value="1"/>
</dbReference>
<dbReference type="Pfam" id="PF14575">
    <property type="entry name" value="EphA2_TM"/>
    <property type="match status" value="1"/>
</dbReference>
<dbReference type="InterPro" id="IPR008266">
    <property type="entry name" value="Tyr_kinase_AS"/>
</dbReference>
<evidence type="ECO:0000256" key="7">
    <source>
        <dbReference type="ARBA" id="ARBA00022741"/>
    </source>
</evidence>
<dbReference type="FunFam" id="3.30.200.20:FF:000001">
    <property type="entry name" value="Ephrin type-A receptor 5"/>
    <property type="match status" value="1"/>
</dbReference>
<evidence type="ECO:0000256" key="2">
    <source>
        <dbReference type="ARBA" id="ARBA00011902"/>
    </source>
</evidence>
<dbReference type="PROSITE" id="PS00109">
    <property type="entry name" value="PROTEIN_KINASE_TYR"/>
    <property type="match status" value="1"/>
</dbReference>
<dbReference type="GO" id="GO:0030425">
    <property type="term" value="C:dendrite"/>
    <property type="evidence" value="ECO:0007669"/>
    <property type="project" value="TreeGrafter"/>
</dbReference>
<comment type="subunit">
    <text evidence="16">Heterotetramer upon binding of the ligand. The heterotetramer is composed of an ephrin dimer and a receptor dimer. Oligomerization is probably required to induce biological responses. Interacts (via SAM domain) with ANKS1A (via SAM domain).</text>
</comment>
<evidence type="ECO:0000259" key="23">
    <source>
        <dbReference type="PROSITE" id="PS50853"/>
    </source>
</evidence>
<dbReference type="Pfam" id="PF00536">
    <property type="entry name" value="SAM_1"/>
    <property type="match status" value="1"/>
</dbReference>
<dbReference type="CDD" id="cd00063">
    <property type="entry name" value="FN3"/>
    <property type="match status" value="1"/>
</dbReference>
<dbReference type="InterPro" id="IPR017441">
    <property type="entry name" value="Protein_kinase_ATP_BS"/>
</dbReference>
<evidence type="ECO:0000256" key="14">
    <source>
        <dbReference type="ARBA" id="ARBA00051243"/>
    </source>
</evidence>
<evidence type="ECO:0000256" key="13">
    <source>
        <dbReference type="ARBA" id="ARBA00023170"/>
    </source>
</evidence>
<organism evidence="25 26">
    <name type="scientific">Triplophysa rosa</name>
    <name type="common">Cave loach</name>
    <dbReference type="NCBI Taxonomy" id="992332"/>
    <lineage>
        <taxon>Eukaryota</taxon>
        <taxon>Metazoa</taxon>
        <taxon>Chordata</taxon>
        <taxon>Craniata</taxon>
        <taxon>Vertebrata</taxon>
        <taxon>Euteleostomi</taxon>
        <taxon>Actinopterygii</taxon>
        <taxon>Neopterygii</taxon>
        <taxon>Teleostei</taxon>
        <taxon>Ostariophysi</taxon>
        <taxon>Cypriniformes</taxon>
        <taxon>Nemacheilidae</taxon>
        <taxon>Triplophysa</taxon>
    </lineage>
</organism>
<dbReference type="AlphaFoldDB" id="A0A9W8C8U8"/>
<feature type="domain" description="Fibronectin type-III" evidence="23">
    <location>
        <begin position="223"/>
        <end position="331"/>
    </location>
</feature>
<dbReference type="SUPFAM" id="SSF49265">
    <property type="entry name" value="Fibronectin type III"/>
    <property type="match status" value="1"/>
</dbReference>
<dbReference type="PROSITE" id="PS51550">
    <property type="entry name" value="EPH_LBD"/>
    <property type="match status" value="1"/>
</dbReference>
<dbReference type="InterPro" id="IPR011009">
    <property type="entry name" value="Kinase-like_dom_sf"/>
</dbReference>
<reference evidence="25" key="1">
    <citation type="submission" date="2021-02" db="EMBL/GenBank/DDBJ databases">
        <title>Comparative genomics reveals that relaxation of natural selection precedes convergent phenotypic evolution of cavefish.</title>
        <authorList>
            <person name="Peng Z."/>
        </authorList>
    </citation>
    <scope>NUCLEOTIDE SEQUENCE</scope>
    <source>
        <tissue evidence="25">Muscle</tissue>
    </source>
</reference>
<dbReference type="PANTHER" id="PTHR46877:SF10">
    <property type="entry name" value="EPHRIN TYPE-A RECEPTOR 6"/>
    <property type="match status" value="1"/>
</dbReference>
<dbReference type="PROSITE" id="PS00107">
    <property type="entry name" value="PROTEIN_KINASE_ATP"/>
    <property type="match status" value="1"/>
</dbReference>
<dbReference type="FunFam" id="2.10.50.10:FF:000001">
    <property type="entry name" value="Ephrin type-A receptor 5"/>
    <property type="match status" value="1"/>
</dbReference>
<dbReference type="InterPro" id="IPR036116">
    <property type="entry name" value="FN3_sf"/>
</dbReference>
<dbReference type="Gene3D" id="2.10.50.10">
    <property type="entry name" value="Tumor Necrosis Factor Receptor, subunit A, domain 2"/>
    <property type="match status" value="1"/>
</dbReference>
<dbReference type="Gene3D" id="3.30.200.20">
    <property type="entry name" value="Phosphorylase Kinase, domain 1"/>
    <property type="match status" value="1"/>
</dbReference>
<dbReference type="SMART" id="SM00615">
    <property type="entry name" value="EPH_lbd"/>
    <property type="match status" value="1"/>
</dbReference>
<dbReference type="PRINTS" id="PR00109">
    <property type="entry name" value="TYRKINASE"/>
</dbReference>
<evidence type="ECO:0000256" key="19">
    <source>
        <dbReference type="PROSITE-ProRule" id="PRU10141"/>
    </source>
</evidence>
<evidence type="ECO:0000256" key="10">
    <source>
        <dbReference type="ARBA" id="ARBA00022989"/>
    </source>
</evidence>
<keyword evidence="7 19" id="KW-0547">Nucleotide-binding</keyword>
<evidence type="ECO:0000256" key="12">
    <source>
        <dbReference type="ARBA" id="ARBA00023137"/>
    </source>
</evidence>
<evidence type="ECO:0000313" key="26">
    <source>
        <dbReference type="Proteomes" id="UP001059041"/>
    </source>
</evidence>
<evidence type="ECO:0000256" key="18">
    <source>
        <dbReference type="ARBA" id="ARBA00077207"/>
    </source>
</evidence>
<dbReference type="SMART" id="SM00219">
    <property type="entry name" value="TyrKc"/>
    <property type="match status" value="1"/>
</dbReference>
<dbReference type="EC" id="2.7.10.1" evidence="2"/>
<dbReference type="EMBL" id="JAFHDT010000004">
    <property type="protein sequence ID" value="KAI7810733.1"/>
    <property type="molecule type" value="Genomic_DNA"/>
</dbReference>
<dbReference type="Gene3D" id="1.10.510.10">
    <property type="entry name" value="Transferase(Phosphotransferase) domain 1"/>
    <property type="match status" value="1"/>
</dbReference>
<evidence type="ECO:0000256" key="1">
    <source>
        <dbReference type="ARBA" id="ARBA00004479"/>
    </source>
</evidence>
<feature type="domain" description="SAM" evidence="22">
    <location>
        <begin position="767"/>
        <end position="827"/>
    </location>
</feature>
<dbReference type="FunFam" id="2.60.40.10:FF:000059">
    <property type="entry name" value="Ephrin type-A receptor 6"/>
    <property type="match status" value="1"/>
</dbReference>
<dbReference type="InterPro" id="IPR003961">
    <property type="entry name" value="FN3_dom"/>
</dbReference>
<dbReference type="Pfam" id="PF01404">
    <property type="entry name" value="Ephrin_lbd"/>
    <property type="match status" value="1"/>
</dbReference>
<feature type="binding site" evidence="19">
    <location>
        <position position="507"/>
    </location>
    <ligand>
        <name>ATP</name>
        <dbReference type="ChEBI" id="CHEBI:30616"/>
    </ligand>
</feature>
<evidence type="ECO:0000256" key="20">
    <source>
        <dbReference type="SAM" id="Phobius"/>
    </source>
</evidence>
<evidence type="ECO:0000256" key="6">
    <source>
        <dbReference type="ARBA" id="ARBA00022737"/>
    </source>
</evidence>
<keyword evidence="5" id="KW-0732">Signal</keyword>
<dbReference type="PROSITE" id="PS50105">
    <property type="entry name" value="SAM_DOMAIN"/>
    <property type="match status" value="1"/>
</dbReference>
<dbReference type="FunFam" id="1.10.150.50:FF:000001">
    <property type="entry name" value="Ephrin type-A receptor 5"/>
    <property type="match status" value="1"/>
</dbReference>
<comment type="subcellular location">
    <subcellularLocation>
        <location evidence="1">Membrane</location>
        <topology evidence="1">Single-pass type I membrane protein</topology>
    </subcellularLocation>
</comment>
<dbReference type="InterPro" id="IPR020635">
    <property type="entry name" value="Tyr_kinase_cat_dom"/>
</dbReference>
<proteinExistence type="predicted"/>
<dbReference type="SMART" id="SM00060">
    <property type="entry name" value="FN3"/>
    <property type="match status" value="1"/>
</dbReference>
<keyword evidence="9 19" id="KW-0067">ATP-binding</keyword>
<keyword evidence="11 20" id="KW-0472">Membrane</keyword>
<keyword evidence="26" id="KW-1185">Reference proteome</keyword>
<dbReference type="Gene3D" id="2.60.40.10">
    <property type="entry name" value="Immunoglobulins"/>
    <property type="match status" value="2"/>
</dbReference>
<dbReference type="InterPro" id="IPR027936">
    <property type="entry name" value="Eph_TM"/>
</dbReference>
<accession>A0A9W8C8U8</accession>
<comment type="catalytic activity">
    <reaction evidence="14">
        <text>L-tyrosyl-[protein] + ATP = O-phospho-L-tyrosyl-[protein] + ADP + H(+)</text>
        <dbReference type="Rhea" id="RHEA:10596"/>
        <dbReference type="Rhea" id="RHEA-COMP:10136"/>
        <dbReference type="Rhea" id="RHEA-COMP:20101"/>
        <dbReference type="ChEBI" id="CHEBI:15378"/>
        <dbReference type="ChEBI" id="CHEBI:30616"/>
        <dbReference type="ChEBI" id="CHEBI:46858"/>
        <dbReference type="ChEBI" id="CHEBI:61978"/>
        <dbReference type="ChEBI" id="CHEBI:456216"/>
        <dbReference type="EC" id="2.7.10.1"/>
    </reaction>
</comment>
<feature type="transmembrane region" description="Helical" evidence="20">
    <location>
        <begin position="392"/>
        <end position="415"/>
    </location>
</feature>
<dbReference type="SUPFAM" id="SSF56112">
    <property type="entry name" value="Protein kinase-like (PK-like)"/>
    <property type="match status" value="1"/>
</dbReference>
<name>A0A9W8C8U8_TRIRA</name>